<dbReference type="OMA" id="NVIHGYH"/>
<dbReference type="Pfam" id="PF01590">
    <property type="entry name" value="GAF"/>
    <property type="match status" value="1"/>
</dbReference>
<dbReference type="PANTHER" id="PTHR32071:SF117">
    <property type="entry name" value="PTS-DEPENDENT DIHYDROXYACETONE KINASE OPERON REGULATORY PROTEIN-RELATED"/>
    <property type="match status" value="1"/>
</dbReference>
<reference evidence="15 16" key="1">
    <citation type="submission" date="2018-06" db="EMBL/GenBank/DDBJ databases">
        <title>Draft sequence of Acidithiobacillus ferrooxidans CCM 4253.</title>
        <authorList>
            <person name="Moya-Beltran A."/>
            <person name="Castro M."/>
            <person name="Covarrubias P.C."/>
            <person name="Issotta F."/>
            <person name="Janiczek O."/>
            <person name="Mandl M."/>
            <person name="Kucera J."/>
            <person name="Quatrini R."/>
        </authorList>
    </citation>
    <scope>NUCLEOTIDE SEQUENCE [LARGE SCALE GENOMIC DNA]</scope>
    <source>
        <strain evidence="15 16">CCM 4253</strain>
    </source>
</reference>
<keyword evidence="5" id="KW-0067">ATP-binding</keyword>
<evidence type="ECO:0000256" key="13">
    <source>
        <dbReference type="SAM" id="MobiDB-lite"/>
    </source>
</evidence>
<evidence type="ECO:0000256" key="8">
    <source>
        <dbReference type="ARBA" id="ARBA00023125"/>
    </source>
</evidence>
<dbReference type="PROSITE" id="PS00688">
    <property type="entry name" value="SIGMA54_INTERACT_3"/>
    <property type="match status" value="1"/>
</dbReference>
<keyword evidence="7 12" id="KW-0805">Transcription regulation</keyword>
<dbReference type="GO" id="GO:0043565">
    <property type="term" value="F:sequence-specific DNA binding"/>
    <property type="evidence" value="ECO:0007669"/>
    <property type="project" value="InterPro"/>
</dbReference>
<evidence type="ECO:0000256" key="6">
    <source>
        <dbReference type="ARBA" id="ARBA00023012"/>
    </source>
</evidence>
<dbReference type="PANTHER" id="PTHR32071">
    <property type="entry name" value="TRANSCRIPTIONAL REGULATORY PROTEIN"/>
    <property type="match status" value="1"/>
</dbReference>
<dbReference type="PROSITE" id="PS00676">
    <property type="entry name" value="SIGMA54_INTERACT_2"/>
    <property type="match status" value="1"/>
</dbReference>
<dbReference type="Pfam" id="PF02954">
    <property type="entry name" value="HTH_8"/>
    <property type="match status" value="1"/>
</dbReference>
<dbReference type="InterPro" id="IPR003593">
    <property type="entry name" value="AAA+_ATPase"/>
</dbReference>
<accession>A0A2W1KR03</accession>
<dbReference type="SUPFAM" id="SSF52540">
    <property type="entry name" value="P-loop containing nucleoside triphosphate hydrolases"/>
    <property type="match status" value="1"/>
</dbReference>
<evidence type="ECO:0000256" key="3">
    <source>
        <dbReference type="ARBA" id="ARBA00015308"/>
    </source>
</evidence>
<sequence>MKDRVTPNHFQELTTIYEVSKVLSSSMDLEHTLNDVLKTLESHLHISPSMIVLRMNEEIVGVIAATGLSVAEIERGRYRLGEGMIGKIMRAGMPIVIPDVSQEPAFLHRAFEPEISQRLHAFVGVPIKVGYECIGVLAIYRSERHKGVSFRSDVRLLQMIANLVGQTVNLHQGISAERNRLLQEKHRLQKELQKRYSIKNVIGNSRAMQAVFADVHQAAPGKATVLLRGESGTGKEVIARAIHYLSPRRDKAFVSLNCAALPESILESELFGHERGAFTGATQERKGRFELADGGTLFLDEIGDISPAFQAKLLRVLQEREFERVGGTQTRRVNVRIIAATNRNLEEAVSKGEFRADLYYRINVVSIFLPPLRERREDIPALIEHFLARYNAENQRKLTLTPEALQTMVSCYWPGNVRELENCVERTATMMRGDIIRNLDVPCQRNQCLSMALRPLEGSHPIVTMKLSSGMSVPPHAAPDVEGQVTDASGAGDGEGSLPLSERDRLIQAMDRCGWVQAKAARLLGTTTRKLGYALNKHGIEVKKL</sequence>
<dbReference type="OrthoDB" id="9761019at2"/>
<dbReference type="InterPro" id="IPR025944">
    <property type="entry name" value="Sigma_54_int_dom_CS"/>
</dbReference>
<comment type="function">
    <text evidence="1 12">Required for activation of most nif operons, which are directly involved in nitrogen fixation.</text>
</comment>
<feature type="region of interest" description="Disordered" evidence="13">
    <location>
        <begin position="471"/>
        <end position="499"/>
    </location>
</feature>
<evidence type="ECO:0000256" key="4">
    <source>
        <dbReference type="ARBA" id="ARBA00022741"/>
    </source>
</evidence>
<dbReference type="GO" id="GO:0003700">
    <property type="term" value="F:DNA-binding transcription factor activity"/>
    <property type="evidence" value="ECO:0007669"/>
    <property type="project" value="UniProtKB-UniRule"/>
</dbReference>
<dbReference type="Pfam" id="PF00158">
    <property type="entry name" value="Sigma54_activat"/>
    <property type="match status" value="1"/>
</dbReference>
<dbReference type="Gene3D" id="1.10.8.60">
    <property type="match status" value="1"/>
</dbReference>
<dbReference type="Pfam" id="PF25601">
    <property type="entry name" value="AAA_lid_14"/>
    <property type="match status" value="1"/>
</dbReference>
<evidence type="ECO:0000256" key="9">
    <source>
        <dbReference type="ARBA" id="ARBA00023159"/>
    </source>
</evidence>
<dbReference type="SUPFAM" id="SSF46689">
    <property type="entry name" value="Homeodomain-like"/>
    <property type="match status" value="1"/>
</dbReference>
<protein>
    <recommendedName>
        <fullName evidence="3 12">Nif-specific regulatory protein</fullName>
    </recommendedName>
</protein>
<comment type="caution">
    <text evidence="15">The sequence shown here is derived from an EMBL/GenBank/DDBJ whole genome shotgun (WGS) entry which is preliminary data.</text>
</comment>
<proteinExistence type="predicted"/>
<dbReference type="GO" id="GO:0005524">
    <property type="term" value="F:ATP binding"/>
    <property type="evidence" value="ECO:0007669"/>
    <property type="project" value="UniProtKB-KW"/>
</dbReference>
<dbReference type="FunFam" id="3.40.50.300:FF:000006">
    <property type="entry name" value="DNA-binding transcriptional regulator NtrC"/>
    <property type="match status" value="1"/>
</dbReference>
<dbReference type="InterPro" id="IPR002197">
    <property type="entry name" value="HTH_Fis"/>
</dbReference>
<dbReference type="Gene3D" id="3.30.450.40">
    <property type="match status" value="1"/>
</dbReference>
<evidence type="ECO:0000256" key="7">
    <source>
        <dbReference type="ARBA" id="ARBA00023015"/>
    </source>
</evidence>
<keyword evidence="8 12" id="KW-0238">DNA-binding</keyword>
<dbReference type="SMART" id="SM00065">
    <property type="entry name" value="GAF"/>
    <property type="match status" value="1"/>
</dbReference>
<dbReference type="RefSeq" id="WP_012536581.1">
    <property type="nucleotide sequence ID" value="NZ_AP025160.1"/>
</dbReference>
<evidence type="ECO:0000256" key="11">
    <source>
        <dbReference type="ARBA" id="ARBA00023231"/>
    </source>
</evidence>
<dbReference type="SMART" id="SM00382">
    <property type="entry name" value="AAA"/>
    <property type="match status" value="1"/>
</dbReference>
<dbReference type="Proteomes" id="UP000248886">
    <property type="component" value="Unassembled WGS sequence"/>
</dbReference>
<dbReference type="InterPro" id="IPR003018">
    <property type="entry name" value="GAF"/>
</dbReference>
<evidence type="ECO:0000256" key="5">
    <source>
        <dbReference type="ARBA" id="ARBA00022840"/>
    </source>
</evidence>
<dbReference type="InterPro" id="IPR029016">
    <property type="entry name" value="GAF-like_dom_sf"/>
</dbReference>
<dbReference type="CDD" id="cd00009">
    <property type="entry name" value="AAA"/>
    <property type="match status" value="1"/>
</dbReference>
<keyword evidence="6 12" id="KW-0902">Two-component regulatory system</keyword>
<dbReference type="InterPro" id="IPR009057">
    <property type="entry name" value="Homeodomain-like_sf"/>
</dbReference>
<evidence type="ECO:0000256" key="2">
    <source>
        <dbReference type="ARBA" id="ARBA00011135"/>
    </source>
</evidence>
<keyword evidence="11 12" id="KW-0535">Nitrogen fixation</keyword>
<comment type="subunit">
    <text evidence="2 12">Interacts with sigma-54.</text>
</comment>
<dbReference type="InterPro" id="IPR025662">
    <property type="entry name" value="Sigma_54_int_dom_ATP-bd_1"/>
</dbReference>
<dbReference type="InterPro" id="IPR027417">
    <property type="entry name" value="P-loop_NTPase"/>
</dbReference>
<dbReference type="NCBIfam" id="TIGR01817">
    <property type="entry name" value="nifA"/>
    <property type="match status" value="1"/>
</dbReference>
<feature type="domain" description="Sigma-54 factor interaction" evidence="14">
    <location>
        <begin position="201"/>
        <end position="429"/>
    </location>
</feature>
<dbReference type="SUPFAM" id="SSF55781">
    <property type="entry name" value="GAF domain-like"/>
    <property type="match status" value="1"/>
</dbReference>
<dbReference type="InterPro" id="IPR010113">
    <property type="entry name" value="Nif-specific_regulatory_prot"/>
</dbReference>
<dbReference type="GO" id="GO:0009399">
    <property type="term" value="P:nitrogen fixation"/>
    <property type="evidence" value="ECO:0007669"/>
    <property type="project" value="UniProtKB-UniRule"/>
</dbReference>
<dbReference type="InterPro" id="IPR002078">
    <property type="entry name" value="Sigma_54_int"/>
</dbReference>
<dbReference type="InterPro" id="IPR025943">
    <property type="entry name" value="Sigma_54_int_dom_ATP-bd_2"/>
</dbReference>
<name>A0A2W1KR03_ACIFR</name>
<evidence type="ECO:0000256" key="12">
    <source>
        <dbReference type="RuleBase" id="RU368029"/>
    </source>
</evidence>
<keyword evidence="9 12" id="KW-0010">Activator</keyword>
<evidence type="ECO:0000259" key="14">
    <source>
        <dbReference type="PROSITE" id="PS50045"/>
    </source>
</evidence>
<evidence type="ECO:0000313" key="15">
    <source>
        <dbReference type="EMBL" id="PZD81647.1"/>
    </source>
</evidence>
<dbReference type="InterPro" id="IPR058031">
    <property type="entry name" value="AAA_lid_NorR"/>
</dbReference>
<keyword evidence="4" id="KW-0547">Nucleotide-binding</keyword>
<dbReference type="GeneID" id="65280745"/>
<dbReference type="PROSITE" id="PS00675">
    <property type="entry name" value="SIGMA54_INTERACT_1"/>
    <property type="match status" value="1"/>
</dbReference>
<keyword evidence="10 12" id="KW-0804">Transcription</keyword>
<evidence type="ECO:0000256" key="1">
    <source>
        <dbReference type="ARBA" id="ARBA00002167"/>
    </source>
</evidence>
<dbReference type="EMBL" id="QKQP01000001">
    <property type="protein sequence ID" value="PZD81647.1"/>
    <property type="molecule type" value="Genomic_DNA"/>
</dbReference>
<dbReference type="Gene3D" id="1.10.10.60">
    <property type="entry name" value="Homeodomain-like"/>
    <property type="match status" value="1"/>
</dbReference>
<gene>
    <name evidence="15" type="primary">nifA</name>
    <name evidence="15" type="ORF">DN052_00775</name>
</gene>
<dbReference type="GO" id="GO:0000160">
    <property type="term" value="P:phosphorelay signal transduction system"/>
    <property type="evidence" value="ECO:0007669"/>
    <property type="project" value="UniProtKB-UniRule"/>
</dbReference>
<evidence type="ECO:0000313" key="16">
    <source>
        <dbReference type="Proteomes" id="UP000248886"/>
    </source>
</evidence>
<evidence type="ECO:0000256" key="10">
    <source>
        <dbReference type="ARBA" id="ARBA00023163"/>
    </source>
</evidence>
<dbReference type="AlphaFoldDB" id="A0A2W1KR03"/>
<dbReference type="PROSITE" id="PS50045">
    <property type="entry name" value="SIGMA54_INTERACT_4"/>
    <property type="match status" value="1"/>
</dbReference>
<dbReference type="PRINTS" id="PR01590">
    <property type="entry name" value="HTHFIS"/>
</dbReference>
<dbReference type="Gene3D" id="3.40.50.300">
    <property type="entry name" value="P-loop containing nucleotide triphosphate hydrolases"/>
    <property type="match status" value="1"/>
</dbReference>
<organism evidence="15 16">
    <name type="scientific">Acidithiobacillus ferrooxidans</name>
    <name type="common">Thiobacillus ferrooxidans</name>
    <dbReference type="NCBI Taxonomy" id="920"/>
    <lineage>
        <taxon>Bacteria</taxon>
        <taxon>Pseudomonadati</taxon>
        <taxon>Pseudomonadota</taxon>
        <taxon>Acidithiobacillia</taxon>
        <taxon>Acidithiobacillales</taxon>
        <taxon>Acidithiobacillaceae</taxon>
        <taxon>Acidithiobacillus</taxon>
    </lineage>
</organism>